<evidence type="ECO:0000313" key="2">
    <source>
        <dbReference type="Proteomes" id="UP001630127"/>
    </source>
</evidence>
<protein>
    <submittedName>
        <fullName evidence="1">Uncharacterized protein</fullName>
    </submittedName>
</protein>
<comment type="caution">
    <text evidence="1">The sequence shown here is derived from an EMBL/GenBank/DDBJ whole genome shotgun (WGS) entry which is preliminary data.</text>
</comment>
<dbReference type="Proteomes" id="UP001630127">
    <property type="component" value="Unassembled WGS sequence"/>
</dbReference>
<accession>A0ABD2YIF8</accession>
<gene>
    <name evidence="1" type="ORF">ACH5RR_032083</name>
</gene>
<evidence type="ECO:0000313" key="1">
    <source>
        <dbReference type="EMBL" id="KAL3506701.1"/>
    </source>
</evidence>
<reference evidence="1 2" key="1">
    <citation type="submission" date="2024-11" db="EMBL/GenBank/DDBJ databases">
        <title>A near-complete genome assembly of Cinchona calisaya.</title>
        <authorList>
            <person name="Lian D.C."/>
            <person name="Zhao X.W."/>
            <person name="Wei L."/>
        </authorList>
    </citation>
    <scope>NUCLEOTIDE SEQUENCE [LARGE SCALE GENOMIC DNA]</scope>
    <source>
        <tissue evidence="1">Nenye</tissue>
    </source>
</reference>
<sequence length="182" mass="20471">MNSLEQFSANYISLVLSNKLWFIYVPLAYHGEIGVQNCHCGKTYFDHLTVHVAEGKDYLLGEIEAYRQEMASENSSNSRTNNGARGNGGYVDSLMTQMVLAITCVTEVLKRQNRHGNGNLLGENGAPKHFLKFKPSEFIDELDDEKAKTWIEHMKSIFGILKCEDERKIAFAAFQLKGAACE</sequence>
<name>A0ABD2YIF8_9GENT</name>
<proteinExistence type="predicted"/>
<dbReference type="EMBL" id="JBJUIK010000013">
    <property type="protein sequence ID" value="KAL3506701.1"/>
    <property type="molecule type" value="Genomic_DNA"/>
</dbReference>
<dbReference type="AlphaFoldDB" id="A0ABD2YIF8"/>
<organism evidence="1 2">
    <name type="scientific">Cinchona calisaya</name>
    <dbReference type="NCBI Taxonomy" id="153742"/>
    <lineage>
        <taxon>Eukaryota</taxon>
        <taxon>Viridiplantae</taxon>
        <taxon>Streptophyta</taxon>
        <taxon>Embryophyta</taxon>
        <taxon>Tracheophyta</taxon>
        <taxon>Spermatophyta</taxon>
        <taxon>Magnoliopsida</taxon>
        <taxon>eudicotyledons</taxon>
        <taxon>Gunneridae</taxon>
        <taxon>Pentapetalae</taxon>
        <taxon>asterids</taxon>
        <taxon>lamiids</taxon>
        <taxon>Gentianales</taxon>
        <taxon>Rubiaceae</taxon>
        <taxon>Cinchonoideae</taxon>
        <taxon>Cinchoneae</taxon>
        <taxon>Cinchona</taxon>
    </lineage>
</organism>
<keyword evidence="2" id="KW-1185">Reference proteome</keyword>